<dbReference type="SUPFAM" id="SSF52540">
    <property type="entry name" value="P-loop containing nucleoside triphosphate hydrolases"/>
    <property type="match status" value="1"/>
</dbReference>
<dbReference type="GO" id="GO:0005524">
    <property type="term" value="F:ATP binding"/>
    <property type="evidence" value="ECO:0007669"/>
    <property type="project" value="UniProtKB-KW"/>
</dbReference>
<dbReference type="InterPro" id="IPR050086">
    <property type="entry name" value="MetN_ABC_transporter-like"/>
</dbReference>
<keyword evidence="6" id="KW-1278">Translocase</keyword>
<evidence type="ECO:0000256" key="6">
    <source>
        <dbReference type="ARBA" id="ARBA00022967"/>
    </source>
</evidence>
<keyword evidence="5 11" id="KW-0067">ATP-binding</keyword>
<dbReference type="CDD" id="cd03258">
    <property type="entry name" value="ABC_MetN_methionine_transporter"/>
    <property type="match status" value="1"/>
</dbReference>
<keyword evidence="8" id="KW-0472">Membrane</keyword>
<keyword evidence="9" id="KW-0175">Coiled coil</keyword>
<dbReference type="GeneID" id="71513723"/>
<dbReference type="PROSITE" id="PS00211">
    <property type="entry name" value="ABC_TRANSPORTER_1"/>
    <property type="match status" value="1"/>
</dbReference>
<gene>
    <name evidence="11" type="ORF">BME96_04895</name>
</gene>
<evidence type="ECO:0000256" key="2">
    <source>
        <dbReference type="ARBA" id="ARBA00022448"/>
    </source>
</evidence>
<dbReference type="GO" id="GO:0005886">
    <property type="term" value="C:plasma membrane"/>
    <property type="evidence" value="ECO:0007669"/>
    <property type="project" value="UniProtKB-ARBA"/>
</dbReference>
<accession>A0AAC9NKI1</accession>
<dbReference type="PROSITE" id="PS50893">
    <property type="entry name" value="ABC_TRANSPORTER_2"/>
    <property type="match status" value="1"/>
</dbReference>
<proteinExistence type="inferred from homology"/>
<dbReference type="RefSeq" id="WP_071648467.1">
    <property type="nucleotide sequence ID" value="NZ_CP017962.1"/>
</dbReference>
<dbReference type="AlphaFoldDB" id="A0AAC9NKI1"/>
<dbReference type="KEGG" id="vhl:BME96_04895"/>
<keyword evidence="4" id="KW-0547">Nucleotide-binding</keyword>
<sequence length="337" mass="37461">MIVIKDLSKIYKAKTGHVVGVDKVNLEVHKGEIYGIVGYSGAGKSSLIRCMNILERPTSGKVIVDGVDLLRLSPKGLRKARQSIGMIFQGFYLASAKTVFDNVAFALKAAGIPTEKRKKRVLELLKLVGLADKAEQYPAQLSGGQKQRVSIARALANNPKVLLCDEATSALDPSTTKSILALLKKINHELGITIVLITHEMEVVKEICDRCAVMQDGKIIEQGATYEIFSNPKEELTKQFIDTVLNFDLPKQLLEQCKGMILQLQFRGDLASDPIVSDMLQAHKVSANILHGKVEYIKEKPLGIFIMELLGDLDEMERARRYVEERLQQVEVIQHAR</sequence>
<dbReference type="Gene3D" id="3.30.70.260">
    <property type="match status" value="1"/>
</dbReference>
<dbReference type="GO" id="GO:0006865">
    <property type="term" value="P:amino acid transport"/>
    <property type="evidence" value="ECO:0007669"/>
    <property type="project" value="UniProtKB-KW"/>
</dbReference>
<dbReference type="InterPro" id="IPR003439">
    <property type="entry name" value="ABC_transporter-like_ATP-bd"/>
</dbReference>
<feature type="coiled-coil region" evidence="9">
    <location>
        <begin position="306"/>
        <end position="333"/>
    </location>
</feature>
<comment type="similarity">
    <text evidence="1">Belongs to the ABC transporter superfamily.</text>
</comment>
<evidence type="ECO:0000313" key="11">
    <source>
        <dbReference type="EMBL" id="APC47546.1"/>
    </source>
</evidence>
<dbReference type="InterPro" id="IPR003593">
    <property type="entry name" value="AAA+_ATPase"/>
</dbReference>
<dbReference type="InterPro" id="IPR045865">
    <property type="entry name" value="ACT-like_dom_sf"/>
</dbReference>
<name>A0AAC9NKI1_VIRHA</name>
<dbReference type="SUPFAM" id="SSF55021">
    <property type="entry name" value="ACT-like"/>
    <property type="match status" value="1"/>
</dbReference>
<organism evidence="11 12">
    <name type="scientific">Virgibacillus halodenitrificans</name>
    <name type="common">Bacillus halodenitrificans</name>
    <dbReference type="NCBI Taxonomy" id="1482"/>
    <lineage>
        <taxon>Bacteria</taxon>
        <taxon>Bacillati</taxon>
        <taxon>Bacillota</taxon>
        <taxon>Bacilli</taxon>
        <taxon>Bacillales</taxon>
        <taxon>Bacillaceae</taxon>
        <taxon>Virgibacillus</taxon>
    </lineage>
</organism>
<evidence type="ECO:0000256" key="8">
    <source>
        <dbReference type="ARBA" id="ARBA00023136"/>
    </source>
</evidence>
<dbReference type="InterPro" id="IPR017871">
    <property type="entry name" value="ABC_transporter-like_CS"/>
</dbReference>
<evidence type="ECO:0000256" key="7">
    <source>
        <dbReference type="ARBA" id="ARBA00022970"/>
    </source>
</evidence>
<dbReference type="Pfam" id="PF00005">
    <property type="entry name" value="ABC_tran"/>
    <property type="match status" value="1"/>
</dbReference>
<evidence type="ECO:0000256" key="9">
    <source>
        <dbReference type="SAM" id="Coils"/>
    </source>
</evidence>
<dbReference type="EMBL" id="CP017962">
    <property type="protein sequence ID" value="APC47546.1"/>
    <property type="molecule type" value="Genomic_DNA"/>
</dbReference>
<dbReference type="InterPro" id="IPR027417">
    <property type="entry name" value="P-loop_NTPase"/>
</dbReference>
<keyword evidence="2" id="KW-0813">Transport</keyword>
<evidence type="ECO:0000313" key="12">
    <source>
        <dbReference type="Proteomes" id="UP000182945"/>
    </source>
</evidence>
<keyword evidence="7" id="KW-0029">Amino-acid transport</keyword>
<evidence type="ECO:0000256" key="3">
    <source>
        <dbReference type="ARBA" id="ARBA00022475"/>
    </source>
</evidence>
<dbReference type="GO" id="GO:0016887">
    <property type="term" value="F:ATP hydrolysis activity"/>
    <property type="evidence" value="ECO:0007669"/>
    <property type="project" value="InterPro"/>
</dbReference>
<keyword evidence="3" id="KW-1003">Cell membrane</keyword>
<dbReference type="Pfam" id="PF09383">
    <property type="entry name" value="NIL"/>
    <property type="match status" value="1"/>
</dbReference>
<dbReference type="Gene3D" id="3.40.50.300">
    <property type="entry name" value="P-loop containing nucleotide triphosphate hydrolases"/>
    <property type="match status" value="1"/>
</dbReference>
<dbReference type="SMART" id="SM00382">
    <property type="entry name" value="AAA"/>
    <property type="match status" value="1"/>
</dbReference>
<evidence type="ECO:0000256" key="4">
    <source>
        <dbReference type="ARBA" id="ARBA00022741"/>
    </source>
</evidence>
<reference evidence="11 12" key="1">
    <citation type="submission" date="2016-11" db="EMBL/GenBank/DDBJ databases">
        <title>Complete genome sequencing of Virgibacillus halodenitrificans PDB-F2.</title>
        <authorList>
            <person name="Sun Z."/>
            <person name="Zhou Y."/>
            <person name="Li H."/>
        </authorList>
    </citation>
    <scope>NUCLEOTIDE SEQUENCE [LARGE SCALE GENOMIC DNA]</scope>
    <source>
        <strain evidence="11 12">PDB-F2</strain>
    </source>
</reference>
<protein>
    <submittedName>
        <fullName evidence="11">Methionine ABC transporter ATP-binding protein</fullName>
    </submittedName>
</protein>
<dbReference type="Proteomes" id="UP000182945">
    <property type="component" value="Chromosome"/>
</dbReference>
<dbReference type="InterPro" id="IPR041701">
    <property type="entry name" value="MetN_ABC"/>
</dbReference>
<dbReference type="InterPro" id="IPR018449">
    <property type="entry name" value="NIL_domain"/>
</dbReference>
<dbReference type="PANTHER" id="PTHR43166:SF30">
    <property type="entry name" value="METHIONINE IMPORT ATP-BINDING PROTEIN METN"/>
    <property type="match status" value="1"/>
</dbReference>
<feature type="domain" description="ABC transporter" evidence="10">
    <location>
        <begin position="2"/>
        <end position="241"/>
    </location>
</feature>
<dbReference type="PANTHER" id="PTHR43166">
    <property type="entry name" value="AMINO ACID IMPORT ATP-BINDING PROTEIN"/>
    <property type="match status" value="1"/>
</dbReference>
<dbReference type="SMART" id="SM00930">
    <property type="entry name" value="NIL"/>
    <property type="match status" value="1"/>
</dbReference>
<evidence type="ECO:0000256" key="5">
    <source>
        <dbReference type="ARBA" id="ARBA00022840"/>
    </source>
</evidence>
<dbReference type="FunFam" id="3.40.50.300:FF:000056">
    <property type="entry name" value="Cell division ATP-binding protein FtsE"/>
    <property type="match status" value="1"/>
</dbReference>
<evidence type="ECO:0000259" key="10">
    <source>
        <dbReference type="PROSITE" id="PS50893"/>
    </source>
</evidence>
<evidence type="ECO:0000256" key="1">
    <source>
        <dbReference type="ARBA" id="ARBA00005417"/>
    </source>
</evidence>